<dbReference type="Gene3D" id="3.40.30.20">
    <property type="match status" value="1"/>
</dbReference>
<dbReference type="InterPro" id="IPR012941">
    <property type="entry name" value="Phe_hydrox_C_dim_dom"/>
</dbReference>
<feature type="domain" description="Phenol hydroxylase-like C-terminal dimerisation" evidence="7">
    <location>
        <begin position="94"/>
        <end position="232"/>
    </location>
</feature>
<evidence type="ECO:0000259" key="7">
    <source>
        <dbReference type="Pfam" id="PF07976"/>
    </source>
</evidence>
<evidence type="ECO:0008006" key="10">
    <source>
        <dbReference type="Google" id="ProtNLM"/>
    </source>
</evidence>
<proteinExistence type="inferred from homology"/>
<evidence type="ECO:0000313" key="8">
    <source>
        <dbReference type="EMBL" id="KAK4495121.1"/>
    </source>
</evidence>
<evidence type="ECO:0000256" key="2">
    <source>
        <dbReference type="ARBA" id="ARBA00007801"/>
    </source>
</evidence>
<keyword evidence="5" id="KW-0560">Oxidoreductase</keyword>
<evidence type="ECO:0000259" key="6">
    <source>
        <dbReference type="Pfam" id="PF01494"/>
    </source>
</evidence>
<dbReference type="PANTHER" id="PTHR43004:SF19">
    <property type="entry name" value="BINDING MONOOXYGENASE, PUTATIVE (JCVI)-RELATED"/>
    <property type="match status" value="1"/>
</dbReference>
<dbReference type="InterPro" id="IPR038220">
    <property type="entry name" value="PHOX_C_sf"/>
</dbReference>
<dbReference type="InterPro" id="IPR050641">
    <property type="entry name" value="RIFMO-like"/>
</dbReference>
<accession>A0ABR0E114</accession>
<evidence type="ECO:0000256" key="4">
    <source>
        <dbReference type="ARBA" id="ARBA00022827"/>
    </source>
</evidence>
<gene>
    <name evidence="8" type="ORF">PRZ48_013448</name>
</gene>
<dbReference type="Gene3D" id="3.50.50.60">
    <property type="entry name" value="FAD/NAD(P)-binding domain"/>
    <property type="match status" value="1"/>
</dbReference>
<dbReference type="EMBL" id="JAXOVC010000012">
    <property type="protein sequence ID" value="KAK4495121.1"/>
    <property type="molecule type" value="Genomic_DNA"/>
</dbReference>
<sequence>MGMHDSFNLAWKLAAVIKENADPQLLDTYEEERRPIAQRLLDFDRQFYEYFDEPLSKMSVEDYRVKFTEATSKEHCDISGVSVCYADIHASHESRHVQSSLAPGIPMGKRFPGGTVIRQADGRALDLLEVLPSTGHWRVLVFPVDLRESALLSRYVELGQSLQAMKTRNARLCEILSIHGSARHDIDLMDLPEIFHPWHEEFGWDYGKVFADDTSYHDSTAGVLYRDLQVSSEGL</sequence>
<dbReference type="PRINTS" id="PR00420">
    <property type="entry name" value="RNGMNOXGNASE"/>
</dbReference>
<dbReference type="PANTHER" id="PTHR43004">
    <property type="entry name" value="TRK SYSTEM POTASSIUM UPTAKE PROTEIN"/>
    <property type="match status" value="1"/>
</dbReference>
<dbReference type="CDD" id="cd02979">
    <property type="entry name" value="PHOX_C"/>
    <property type="match status" value="1"/>
</dbReference>
<evidence type="ECO:0000256" key="5">
    <source>
        <dbReference type="ARBA" id="ARBA00023002"/>
    </source>
</evidence>
<dbReference type="SUPFAM" id="SSF52833">
    <property type="entry name" value="Thioredoxin-like"/>
    <property type="match status" value="1"/>
</dbReference>
<comment type="cofactor">
    <cofactor evidence="1">
        <name>FAD</name>
        <dbReference type="ChEBI" id="CHEBI:57692"/>
    </cofactor>
</comment>
<dbReference type="InterPro" id="IPR036249">
    <property type="entry name" value="Thioredoxin-like_sf"/>
</dbReference>
<protein>
    <recommendedName>
        <fullName evidence="10">FAD-binding domain-containing protein</fullName>
    </recommendedName>
</protein>
<dbReference type="Proteomes" id="UP001305779">
    <property type="component" value="Unassembled WGS sequence"/>
</dbReference>
<dbReference type="InterPro" id="IPR002938">
    <property type="entry name" value="FAD-bd"/>
</dbReference>
<organism evidence="8 9">
    <name type="scientific">Zasmidium cellare</name>
    <name type="common">Wine cellar mold</name>
    <name type="synonym">Racodium cellare</name>
    <dbReference type="NCBI Taxonomy" id="395010"/>
    <lineage>
        <taxon>Eukaryota</taxon>
        <taxon>Fungi</taxon>
        <taxon>Dikarya</taxon>
        <taxon>Ascomycota</taxon>
        <taxon>Pezizomycotina</taxon>
        <taxon>Dothideomycetes</taxon>
        <taxon>Dothideomycetidae</taxon>
        <taxon>Mycosphaerellales</taxon>
        <taxon>Mycosphaerellaceae</taxon>
        <taxon>Zasmidium</taxon>
    </lineage>
</organism>
<feature type="domain" description="FAD-binding" evidence="6">
    <location>
        <begin position="2"/>
        <end position="43"/>
    </location>
</feature>
<dbReference type="Pfam" id="PF07976">
    <property type="entry name" value="Phe_hydrox_dim"/>
    <property type="match status" value="1"/>
</dbReference>
<comment type="similarity">
    <text evidence="2">Belongs to the PheA/TfdB FAD monooxygenase family.</text>
</comment>
<keyword evidence="3" id="KW-0285">Flavoprotein</keyword>
<name>A0ABR0E114_ZASCE</name>
<dbReference type="InterPro" id="IPR036188">
    <property type="entry name" value="FAD/NAD-bd_sf"/>
</dbReference>
<keyword evidence="4" id="KW-0274">FAD</keyword>
<evidence type="ECO:0000313" key="9">
    <source>
        <dbReference type="Proteomes" id="UP001305779"/>
    </source>
</evidence>
<keyword evidence="9" id="KW-1185">Reference proteome</keyword>
<reference evidence="8 9" key="1">
    <citation type="journal article" date="2023" name="G3 (Bethesda)">
        <title>A chromosome-level genome assembly of Zasmidium syzygii isolated from banana leaves.</title>
        <authorList>
            <person name="van Westerhoven A.C."/>
            <person name="Mehrabi R."/>
            <person name="Talebi R."/>
            <person name="Steentjes M.B.F."/>
            <person name="Corcolon B."/>
            <person name="Chong P.A."/>
            <person name="Kema G.H.J."/>
            <person name="Seidl M.F."/>
        </authorList>
    </citation>
    <scope>NUCLEOTIDE SEQUENCE [LARGE SCALE GENOMIC DNA]</scope>
    <source>
        <strain evidence="8 9">P124</strain>
    </source>
</reference>
<evidence type="ECO:0000256" key="3">
    <source>
        <dbReference type="ARBA" id="ARBA00022630"/>
    </source>
</evidence>
<evidence type="ECO:0000256" key="1">
    <source>
        <dbReference type="ARBA" id="ARBA00001974"/>
    </source>
</evidence>
<dbReference type="Pfam" id="PF01494">
    <property type="entry name" value="FAD_binding_3"/>
    <property type="match status" value="1"/>
</dbReference>
<comment type="caution">
    <text evidence="8">The sequence shown here is derived from an EMBL/GenBank/DDBJ whole genome shotgun (WGS) entry which is preliminary data.</text>
</comment>
<dbReference type="SUPFAM" id="SSF51905">
    <property type="entry name" value="FAD/NAD(P)-binding domain"/>
    <property type="match status" value="1"/>
</dbReference>